<reference evidence="2" key="2">
    <citation type="submission" date="2012-12" db="EMBL/GenBank/DDBJ databases">
        <authorList>
            <person name="Gao Y.W."/>
            <person name="Fan S.T."/>
            <person name="Sun H.T."/>
            <person name="Wang Z."/>
            <person name="Gao X.L."/>
            <person name="Li Y.G."/>
            <person name="Wang T.C."/>
            <person name="Zhang K."/>
            <person name="Xu W.W."/>
            <person name="Yu Z.J."/>
            <person name="Xia X.Z."/>
        </authorList>
    </citation>
    <scope>NUCLEOTIDE SEQUENCE</scope>
    <source>
        <strain evidence="2">FR3</strain>
    </source>
</reference>
<dbReference type="GO" id="GO:0003676">
    <property type="term" value="F:nucleic acid binding"/>
    <property type="evidence" value="ECO:0007669"/>
    <property type="project" value="InterPro"/>
</dbReference>
<dbReference type="CTD" id="6098173"/>
<dbReference type="GeneID" id="6098173"/>
<feature type="domain" description="G-patch" evidence="1">
    <location>
        <begin position="402"/>
        <end position="448"/>
    </location>
</feature>
<dbReference type="PROSITE" id="PS50174">
    <property type="entry name" value="G_PATCH"/>
    <property type="match status" value="1"/>
</dbReference>
<dbReference type="Pfam" id="PF01585">
    <property type="entry name" value="G-patch"/>
    <property type="match status" value="1"/>
</dbReference>
<dbReference type="WormBase" id="Bm6848">
    <property type="protein sequence ID" value="BM48505"/>
    <property type="gene ID" value="WBGene00227109"/>
</dbReference>
<reference evidence="2" key="1">
    <citation type="journal article" date="2007" name="Science">
        <title>Draft genome of the filarial nematode parasite Brugia malayi.</title>
        <authorList>
            <person name="Ghedin E."/>
            <person name="Wang S."/>
            <person name="Spiro D."/>
            <person name="Caler E."/>
            <person name="Zhao Q."/>
            <person name="Crabtree J."/>
            <person name="Allen J.E."/>
            <person name="Delcher A.L."/>
            <person name="Guiliano D.B."/>
            <person name="Miranda-Saavedra D."/>
            <person name="Angiuoli S.V."/>
            <person name="Creasy T."/>
            <person name="Amedeo P."/>
            <person name="Haas B."/>
            <person name="El-Sayed N.M."/>
            <person name="Wortman J.R."/>
            <person name="Feldblyum T."/>
            <person name="Tallon L."/>
            <person name="Schatz M."/>
            <person name="Shumway M."/>
            <person name="Koo H."/>
            <person name="Salzberg S.L."/>
            <person name="Schobel S."/>
            <person name="Pertea M."/>
            <person name="Pop M."/>
            <person name="White O."/>
            <person name="Barton G.J."/>
            <person name="Carlow C.K."/>
            <person name="Crawford M.J."/>
            <person name="Daub J."/>
            <person name="Dimmic M.W."/>
            <person name="Estes C.F."/>
            <person name="Foster J.M."/>
            <person name="Ganatra M."/>
            <person name="Gregory W.F."/>
            <person name="Johnson N.M."/>
            <person name="Jin J."/>
            <person name="Komuniecki R."/>
            <person name="Korf I."/>
            <person name="Kumar S."/>
            <person name="Laney S."/>
            <person name="Li B.W."/>
            <person name="Li W."/>
            <person name="Lindblom T.H."/>
            <person name="Lustigman S."/>
            <person name="Ma D."/>
            <person name="Maina C.V."/>
            <person name="Martin D.M."/>
            <person name="McCarter J.P."/>
            <person name="McReynolds L."/>
            <person name="Mitreva M."/>
            <person name="Nutman T.B."/>
            <person name="Parkinson J."/>
            <person name="Peregrin-Alvarez J.M."/>
            <person name="Poole C."/>
            <person name="Ren Q."/>
            <person name="Saunders L."/>
            <person name="Sluder A.E."/>
            <person name="Smith K."/>
            <person name="Stanke M."/>
            <person name="Unnasch T.R."/>
            <person name="Ware J."/>
            <person name="Wei A.D."/>
            <person name="Weil G."/>
            <person name="Williams D.J."/>
            <person name="Zhang Y."/>
            <person name="Williams S.A."/>
            <person name="Fraser-Liggett C."/>
            <person name="Slatko B."/>
            <person name="Blaxter M.L."/>
            <person name="Scott A.L."/>
        </authorList>
    </citation>
    <scope>NUCLEOTIDE SEQUENCE</scope>
    <source>
        <strain evidence="2">FR3</strain>
    </source>
</reference>
<dbReference type="STRING" id="6279.A0A0H5SIW6"/>
<organism evidence="2">
    <name type="scientific">Brugia malayi</name>
    <name type="common">Filarial nematode worm</name>
    <dbReference type="NCBI Taxonomy" id="6279"/>
    <lineage>
        <taxon>Eukaryota</taxon>
        <taxon>Metazoa</taxon>
        <taxon>Ecdysozoa</taxon>
        <taxon>Nematoda</taxon>
        <taxon>Chromadorea</taxon>
        <taxon>Rhabditida</taxon>
        <taxon>Spirurina</taxon>
        <taxon>Spiruromorpha</taxon>
        <taxon>Filarioidea</taxon>
        <taxon>Onchocercidae</taxon>
        <taxon>Brugia</taxon>
    </lineage>
</organism>
<dbReference type="SMART" id="SM00443">
    <property type="entry name" value="G_patch"/>
    <property type="match status" value="1"/>
</dbReference>
<protein>
    <submittedName>
        <fullName evidence="2">Bm6848</fullName>
    </submittedName>
    <submittedName>
        <fullName evidence="3">G-patch domain containing protein</fullName>
    </submittedName>
</protein>
<evidence type="ECO:0000313" key="2">
    <source>
        <dbReference type="EMBL" id="CRZ23750.1"/>
    </source>
</evidence>
<dbReference type="InParanoid" id="A0A0H5SIW6"/>
<proteinExistence type="predicted"/>
<sequence>MESFCRKMDGTNVTKMETFEDFNEVIQSNTSGDGIEADAQQDNMSIADILRQTANAFLRDKYLQGFEFHEDYQLYYNPVSGYYYDQNTALFYHPSTNCYYYYNNQTDSYVYYTRIPCEHIWTDKLAERKAVAMLGESFAAGMTQDEVDVFECLNSLLKVVLQIFDRNSVDCDILDDEISTHIQGERMDYAPCVRIIEKASGVLHVVTITGAKIGTTLDCEIRLSSEQFSTSECSAVINYNETEQKYFMTVNGNDSEVFRNKLKVDMDEVIVIDHGDEWKFGEQEFLAHIHYGTNTCGSCEPGLIKHDHIILPESDNNSLAGKISKETLRRRNLRNMKKQYGIFDDGEEHYRCKYQKKERNLLDRTTEDKDKSIYANCSAKPLPGMIAASTNIPPSSTKVLNESNRGFNMLQRMGWKQGTGLGRKEDGITEPVISEVRPNRAGFGLKNEIKFELSKKQDKKQHLLEITRQRFQKAEIFVVDNDESDTN</sequence>
<dbReference type="InterPro" id="IPR041591">
    <property type="entry name" value="OCRE"/>
</dbReference>
<reference evidence="3" key="3">
    <citation type="submission" date="2019-04" db="EMBL/GenBank/DDBJ databases">
        <authorList>
            <person name="Howe K."/>
            <person name="Paulini M."/>
            <person name="Williams G."/>
        </authorList>
    </citation>
    <scope>NUCLEOTIDE SEQUENCE [LARGE SCALE GENOMIC DNA]</scope>
    <source>
        <strain evidence="3">FR3</strain>
    </source>
</reference>
<dbReference type="FunCoup" id="A0A0H5SIW6">
    <property type="interactions" value="53"/>
</dbReference>
<evidence type="ECO:0000259" key="1">
    <source>
        <dbReference type="PROSITE" id="PS50174"/>
    </source>
</evidence>
<dbReference type="EMBL" id="CAAKNF010000195">
    <property type="protein sequence ID" value="VIO99396.1"/>
    <property type="molecule type" value="Genomic_DNA"/>
</dbReference>
<dbReference type="InterPro" id="IPR000467">
    <property type="entry name" value="G_patch_dom"/>
</dbReference>
<evidence type="ECO:0000313" key="4">
    <source>
        <dbReference type="WormBase" id="Bm6848"/>
    </source>
</evidence>
<dbReference type="EMBL" id="LN856919">
    <property type="protein sequence ID" value="CRZ23750.1"/>
    <property type="molecule type" value="Genomic_DNA"/>
</dbReference>
<gene>
    <name evidence="2 4" type="ORF">Bm6848</name>
    <name evidence="3" type="ORF">BM_BM6848</name>
    <name evidence="2" type="ORF">BM_Bm6848</name>
</gene>
<dbReference type="OrthoDB" id="2538319at2759"/>
<dbReference type="Pfam" id="PF17780">
    <property type="entry name" value="OCRE"/>
    <property type="match status" value="1"/>
</dbReference>
<dbReference type="RefSeq" id="XP_042938408.1">
    <property type="nucleotide sequence ID" value="XM_043082474.1"/>
</dbReference>
<dbReference type="KEGG" id="bmy:BM_BM6848"/>
<dbReference type="InterPro" id="IPR053027">
    <property type="entry name" value="AGGF1"/>
</dbReference>
<accession>A0A4E9G205</accession>
<dbReference type="AlphaFoldDB" id="A0A0H5SIW6"/>
<dbReference type="PANTHER" id="PTHR23106">
    <property type="entry name" value="ANGIOGENIC FACTOR WITH G PATCH AND FHA DOMAINS 1"/>
    <property type="match status" value="1"/>
</dbReference>
<dbReference type="OMA" id="QLHKTHA"/>
<name>A0A0H5SIW6_BRUMA</name>
<evidence type="ECO:0000313" key="3">
    <source>
        <dbReference type="EMBL" id="VIO99396.1"/>
    </source>
</evidence>
<dbReference type="PANTHER" id="PTHR23106:SF24">
    <property type="entry name" value="ANGIOGENIC FACTOR WITH G PATCH AND FHA DOMAINS 1"/>
    <property type="match status" value="1"/>
</dbReference>
<accession>A0A0H5SIW6</accession>